<dbReference type="InterPro" id="IPR036322">
    <property type="entry name" value="WD40_repeat_dom_sf"/>
</dbReference>
<dbReference type="AlphaFoldDB" id="A0A6P8FGI6"/>
<reference evidence="14 15" key="1">
    <citation type="submission" date="2025-04" db="UniProtKB">
        <authorList>
            <consortium name="RefSeq"/>
        </authorList>
    </citation>
    <scope>IDENTIFICATION</scope>
</reference>
<sequence length="1246" mass="135543">MDTAESGYVLDSAALVAPVTALEFVGEEYLLTAEGPVLSVYSLHAQPKLCVSLSVLQNYRIHGVRPRPLPDCGVEEKHDEAPSGVWDRGAELAVFGGKGLRLVTLTAQSPTLQLSGPLMELQDWLLDVRWLGEKPCTFLGVVLAHNTALLLEAKSGRMVRLRSCQEVCLLYSGLLIGSLWDSAVLVGGTVFNQLVLWRPGTGSQEQAAPVERRLPGHSGVIFSLAYLPQSGLLASASDDRSVRVWSLGALGGPGGCGELEPLCQHVLYGHQARVFCVQLAQNSVFSAGEDGACLMWGGDGRVERSFKGHRAGGARALAVSEEQRWVATGGADGGVRVWRLRGHEAERESTEGGEGEGVVDLEFRGEGSPKVVCLVDGGTGVEGEMLVCTDRGRVYLRGGQDWRCVWVGDPEFQSYCVMEVVCMRGGLCVCAVGNLNGGVCVFPLSHPERGVVLRAGEGKVHSLQWVWPGQGRDVCLLASRAEGRVYRWQVGVDVDEVGVTLRFWQLQPFLLPPCSKRWLTAAVTLTDANTHSQDTLWVCGDRRGSLLLYREPEQNREMGAVEESRGPKREHSEEDGMKGEHREDDGMKREQREDDGMKGEAEETGCAQKERGEVGGRDHEAGTETMGPVCVLFGVHGKQGVTSVCECDGLCYSTGRDGIVRVLVVHGNTLTVQRAQRSAKGMEWLERVLFLQERDINGEMGPMEEGEEGMERGSGMRGREQQTDGRVLAQARFALVGFRSASFVVWDPLRQETLLSVLCGGGHRSWGYRPPALSDRGAHTHCAGGGLLVFIRQGAVLAHYPPTQAKSVSMATGQTLREGLHGRGVGCICRLGNSGCWEVLVTGGEDTSLSVQAVHMDTGTVRVLSVITDHISNVRTLTSLRRDGGHTSTSSSTSSLLFSAGGRAQLQCYRLLIGWHGEGGQPTCQVSQITSHRLDEQWERKRNRHKTVKMDPETRYMSMAVVHDGPDRVLLALACSDGAVRLFGVSEQAGKAELLWECFYHQRCVLSIAAHRLQSPQDERHVLVFSGATDGHVCVWDWTSVLALGEGQRWEGPTVPCLSLPIHQSGVNSLAVWEEPEVGSHNERLLSVASGGDDGQLSVLLLRVTFPQCQSEGAEISLELLSHWSEPLAHAAPLTALQVIDRCLIVSTSPDQRVCVWSVCENGSSLRRKGTAFTHTADVAGLEVWRREGETLAAVCGQGLQLLRITSKGRDSERDGQMDTDSRKLQERLNVTYTRNGTSEQTSGEK</sequence>
<evidence type="ECO:0000313" key="14">
    <source>
        <dbReference type="RefSeq" id="XP_012690026.2"/>
    </source>
</evidence>
<evidence type="ECO:0000256" key="5">
    <source>
        <dbReference type="ARBA" id="ARBA00022737"/>
    </source>
</evidence>
<feature type="compositionally biased region" description="Basic and acidic residues" evidence="12">
    <location>
        <begin position="608"/>
        <end position="622"/>
    </location>
</feature>
<dbReference type="GO" id="GO:0005737">
    <property type="term" value="C:cytoplasm"/>
    <property type="evidence" value="ECO:0007669"/>
    <property type="project" value="UniProtKB-SubCell"/>
</dbReference>
<dbReference type="GeneTree" id="ENSGT00420000029923"/>
<dbReference type="RefSeq" id="XP_012690026.2">
    <property type="nucleotide sequence ID" value="XM_012834572.3"/>
</dbReference>
<evidence type="ECO:0000256" key="11">
    <source>
        <dbReference type="PROSITE-ProRule" id="PRU00221"/>
    </source>
</evidence>
<dbReference type="Gene3D" id="2.130.10.10">
    <property type="entry name" value="YVTN repeat-like/Quinoprotein amine dehydrogenase"/>
    <property type="match status" value="2"/>
</dbReference>
<proteinExistence type="inferred from homology"/>
<dbReference type="CTD" id="11180"/>
<dbReference type="OrthoDB" id="5594999at2759"/>
<feature type="repeat" description="WD" evidence="11">
    <location>
        <begin position="316"/>
        <end position="348"/>
    </location>
</feature>
<evidence type="ECO:0000256" key="6">
    <source>
        <dbReference type="ARBA" id="ARBA00038255"/>
    </source>
</evidence>
<keyword evidence="2" id="KW-0963">Cytoplasm</keyword>
<evidence type="ECO:0000256" key="8">
    <source>
        <dbReference type="ARBA" id="ARBA00041816"/>
    </source>
</evidence>
<feature type="repeat" description="WD" evidence="11">
    <location>
        <begin position="214"/>
        <end position="247"/>
    </location>
</feature>
<dbReference type="PANTHER" id="PTHR14344:SF3">
    <property type="entry name" value="WD REPEAT-CONTAINING PROTEIN 6"/>
    <property type="match status" value="1"/>
</dbReference>
<evidence type="ECO:0000313" key="15">
    <source>
        <dbReference type="RefSeq" id="XP_031422297.1"/>
    </source>
</evidence>
<keyword evidence="5" id="KW-0677">Repeat</keyword>
<evidence type="ECO:0000256" key="12">
    <source>
        <dbReference type="SAM" id="MobiDB-lite"/>
    </source>
</evidence>
<dbReference type="PANTHER" id="PTHR14344">
    <property type="entry name" value="WD REPEAT PROTEIN"/>
    <property type="match status" value="1"/>
</dbReference>
<name>A0A6P8FGI6_CLUHA</name>
<gene>
    <name evidence="14 15" type="primary">wdr6</name>
</gene>
<evidence type="ECO:0000256" key="9">
    <source>
        <dbReference type="ARBA" id="ARBA00045751"/>
    </source>
</evidence>
<comment type="function">
    <text evidence="9">Together with methyltransferase FTSJ1, methylates the 2'-O-ribose of nucleotides at position 34 of the tRNA anticodon loop of substrate tRNAs. Required for the correct positioning of the substrate tRNA for methylation. Required to suppress amino acid starvation-induced autophagy. Enhances the STK11/LKB1-induced cell growth suppression activity.</text>
</comment>
<dbReference type="InterPro" id="IPR051973">
    <property type="entry name" value="tRNA_Anticodon_Mtase-Reg"/>
</dbReference>
<evidence type="ECO:0000256" key="3">
    <source>
        <dbReference type="ARBA" id="ARBA00022574"/>
    </source>
</evidence>
<feature type="region of interest" description="Disordered" evidence="12">
    <location>
        <begin position="551"/>
        <end position="622"/>
    </location>
</feature>
<evidence type="ECO:0000256" key="1">
    <source>
        <dbReference type="ARBA" id="ARBA00004496"/>
    </source>
</evidence>
<dbReference type="PROSITE" id="PS50294">
    <property type="entry name" value="WD_REPEATS_REGION"/>
    <property type="match status" value="1"/>
</dbReference>
<evidence type="ECO:0000313" key="13">
    <source>
        <dbReference type="Proteomes" id="UP000515152"/>
    </source>
</evidence>
<dbReference type="InterPro" id="IPR015943">
    <property type="entry name" value="WD40/YVTN_repeat-like_dom_sf"/>
</dbReference>
<dbReference type="PROSITE" id="PS50082">
    <property type="entry name" value="WD_REPEATS_2"/>
    <property type="match status" value="2"/>
</dbReference>
<accession>A0A6P8FGI6</accession>
<dbReference type="SMART" id="SM00320">
    <property type="entry name" value="WD40"/>
    <property type="match status" value="8"/>
</dbReference>
<organism evidence="13 15">
    <name type="scientific">Clupea harengus</name>
    <name type="common">Atlantic herring</name>
    <dbReference type="NCBI Taxonomy" id="7950"/>
    <lineage>
        <taxon>Eukaryota</taxon>
        <taxon>Metazoa</taxon>
        <taxon>Chordata</taxon>
        <taxon>Craniata</taxon>
        <taxon>Vertebrata</taxon>
        <taxon>Euteleostomi</taxon>
        <taxon>Actinopterygii</taxon>
        <taxon>Neopterygii</taxon>
        <taxon>Teleostei</taxon>
        <taxon>Clupei</taxon>
        <taxon>Clupeiformes</taxon>
        <taxon>Clupeoidei</taxon>
        <taxon>Clupeidae</taxon>
        <taxon>Clupea</taxon>
    </lineage>
</organism>
<dbReference type="Pfam" id="PF00400">
    <property type="entry name" value="WD40"/>
    <property type="match status" value="3"/>
</dbReference>
<feature type="compositionally biased region" description="Polar residues" evidence="12">
    <location>
        <begin position="1229"/>
        <end position="1246"/>
    </location>
</feature>
<evidence type="ECO:0000256" key="10">
    <source>
        <dbReference type="ARBA" id="ARBA00047056"/>
    </source>
</evidence>
<protein>
    <recommendedName>
        <fullName evidence="7">tRNA (34-2'-O)-methyltransferase regulator WDR6</fullName>
    </recommendedName>
    <alternativeName>
        <fullName evidence="8">WD repeat-containing protein 6</fullName>
    </alternativeName>
</protein>
<dbReference type="GeneID" id="105906426"/>
<dbReference type="RefSeq" id="XP_031422297.1">
    <property type="nucleotide sequence ID" value="XM_031566437.2"/>
</dbReference>
<feature type="compositionally biased region" description="Basic and acidic residues" evidence="12">
    <location>
        <begin position="562"/>
        <end position="601"/>
    </location>
</feature>
<comment type="similarity">
    <text evidence="6">Belongs to the WD repeat WDR6 family.</text>
</comment>
<dbReference type="SUPFAM" id="SSF50978">
    <property type="entry name" value="WD40 repeat-like"/>
    <property type="match status" value="2"/>
</dbReference>
<feature type="region of interest" description="Disordered" evidence="12">
    <location>
        <begin position="1207"/>
        <end position="1246"/>
    </location>
</feature>
<dbReference type="GO" id="GO:0030488">
    <property type="term" value="P:tRNA methylation"/>
    <property type="evidence" value="ECO:0007669"/>
    <property type="project" value="TreeGrafter"/>
</dbReference>
<evidence type="ECO:0000256" key="4">
    <source>
        <dbReference type="ARBA" id="ARBA00022694"/>
    </source>
</evidence>
<keyword evidence="13" id="KW-1185">Reference proteome</keyword>
<dbReference type="InterPro" id="IPR001680">
    <property type="entry name" value="WD40_rpt"/>
</dbReference>
<comment type="subcellular location">
    <subcellularLocation>
        <location evidence="1">Cytoplasm</location>
    </subcellularLocation>
</comment>
<feature type="region of interest" description="Disordered" evidence="12">
    <location>
        <begin position="699"/>
        <end position="718"/>
    </location>
</feature>
<keyword evidence="3 11" id="KW-0853">WD repeat</keyword>
<keyword evidence="4" id="KW-0819">tRNA processing</keyword>
<dbReference type="Proteomes" id="UP000515152">
    <property type="component" value="Chromosome 4"/>
</dbReference>
<comment type="subunit">
    <text evidence="10">Interacts with FTSJ1; the interaction is direct, and required for 2'-O-methylation of position 34 in substrate tRNAs. Interacts with IRS4. Interacts with STK11/LKB1.</text>
</comment>
<feature type="compositionally biased region" description="Basic and acidic residues" evidence="12">
    <location>
        <begin position="1208"/>
        <end position="1227"/>
    </location>
</feature>
<dbReference type="KEGG" id="char:105906426"/>
<evidence type="ECO:0000256" key="7">
    <source>
        <dbReference type="ARBA" id="ARBA00040154"/>
    </source>
</evidence>
<evidence type="ECO:0000256" key="2">
    <source>
        <dbReference type="ARBA" id="ARBA00022490"/>
    </source>
</evidence>